<evidence type="ECO:0000256" key="4">
    <source>
        <dbReference type="ARBA" id="ARBA00022730"/>
    </source>
</evidence>
<dbReference type="GO" id="GO:0006417">
    <property type="term" value="P:regulation of translation"/>
    <property type="evidence" value="ECO:0007669"/>
    <property type="project" value="UniProtKB-KW"/>
</dbReference>
<dbReference type="Pfam" id="PF00687">
    <property type="entry name" value="Ribosomal_L1"/>
    <property type="match status" value="1"/>
</dbReference>
<evidence type="ECO:0000256" key="9">
    <source>
        <dbReference type="ARBA" id="ARBA00035241"/>
    </source>
</evidence>
<dbReference type="GO" id="GO:0003735">
    <property type="term" value="F:structural constituent of ribosome"/>
    <property type="evidence" value="ECO:0007669"/>
    <property type="project" value="InterPro"/>
</dbReference>
<comment type="function">
    <text evidence="10">Binds directly to 23S rRNA. The L1 stalk is quite mobile in the ribosome, and is involved in E site tRNA release.</text>
</comment>
<name>A0A518BAM1_9BACT</name>
<dbReference type="PANTHER" id="PTHR36427">
    <property type="entry name" value="54S RIBOSOMAL PROTEIN L1, MITOCHONDRIAL"/>
    <property type="match status" value="1"/>
</dbReference>
<evidence type="ECO:0000256" key="7">
    <source>
        <dbReference type="ARBA" id="ARBA00022980"/>
    </source>
</evidence>
<dbReference type="GO" id="GO:0015934">
    <property type="term" value="C:large ribosomal subunit"/>
    <property type="evidence" value="ECO:0007669"/>
    <property type="project" value="InterPro"/>
</dbReference>
<dbReference type="EMBL" id="CP036279">
    <property type="protein sequence ID" value="QDU64030.1"/>
    <property type="molecule type" value="Genomic_DNA"/>
</dbReference>
<dbReference type="InterPro" id="IPR023673">
    <property type="entry name" value="Ribosomal_uL1_CS"/>
</dbReference>
<dbReference type="PANTHER" id="PTHR36427:SF3">
    <property type="entry name" value="LARGE RIBOSOMAL SUBUNIT PROTEIN UL1M"/>
    <property type="match status" value="1"/>
</dbReference>
<evidence type="ECO:0000256" key="6">
    <source>
        <dbReference type="ARBA" id="ARBA00022884"/>
    </source>
</evidence>
<dbReference type="GO" id="GO:0006412">
    <property type="term" value="P:translation"/>
    <property type="evidence" value="ECO:0007669"/>
    <property type="project" value="UniProtKB-UniRule"/>
</dbReference>
<dbReference type="HAMAP" id="MF_01318_B">
    <property type="entry name" value="Ribosomal_uL1_B"/>
    <property type="match status" value="1"/>
</dbReference>
<dbReference type="InterPro" id="IPR028364">
    <property type="entry name" value="Ribosomal_uL1/biogenesis"/>
</dbReference>
<evidence type="ECO:0000313" key="13">
    <source>
        <dbReference type="Proteomes" id="UP000317093"/>
    </source>
</evidence>
<evidence type="ECO:0000256" key="8">
    <source>
        <dbReference type="ARBA" id="ARBA00023274"/>
    </source>
</evidence>
<dbReference type="RefSeq" id="WP_145261944.1">
    <property type="nucleotide sequence ID" value="NZ_CP036279.1"/>
</dbReference>
<dbReference type="GO" id="GO:0000049">
    <property type="term" value="F:tRNA binding"/>
    <property type="evidence" value="ECO:0007669"/>
    <property type="project" value="UniProtKB-KW"/>
</dbReference>
<dbReference type="Gene3D" id="3.30.190.20">
    <property type="match status" value="1"/>
</dbReference>
<evidence type="ECO:0000313" key="12">
    <source>
        <dbReference type="EMBL" id="QDU64030.1"/>
    </source>
</evidence>
<keyword evidence="13" id="KW-1185">Reference proteome</keyword>
<comment type="function">
    <text evidence="10">Protein L1 is also a translational repressor protein, it controls the translation of the L11 operon by binding to its mRNA.</text>
</comment>
<keyword evidence="6 10" id="KW-0694">RNA-binding</keyword>
<dbReference type="InterPro" id="IPR002143">
    <property type="entry name" value="Ribosomal_uL1"/>
</dbReference>
<keyword evidence="5 10" id="KW-0810">Translation regulation</keyword>
<evidence type="ECO:0000256" key="1">
    <source>
        <dbReference type="ARBA" id="ARBA00010531"/>
    </source>
</evidence>
<comment type="subunit">
    <text evidence="10">Part of the 50S ribosomal subunit.</text>
</comment>
<dbReference type="KEGG" id="knv:Pan216_49180"/>
<protein>
    <recommendedName>
        <fullName evidence="9 10">Large ribosomal subunit protein uL1</fullName>
    </recommendedName>
</protein>
<dbReference type="AlphaFoldDB" id="A0A518BAM1"/>
<dbReference type="InterPro" id="IPR005878">
    <property type="entry name" value="Ribosom_uL1_bac-type"/>
</dbReference>
<evidence type="ECO:0000256" key="2">
    <source>
        <dbReference type="ARBA" id="ARBA00022491"/>
    </source>
</evidence>
<dbReference type="GO" id="GO:0019843">
    <property type="term" value="F:rRNA binding"/>
    <property type="evidence" value="ECO:0007669"/>
    <property type="project" value="UniProtKB-UniRule"/>
</dbReference>
<keyword evidence="2 10" id="KW-0678">Repressor</keyword>
<dbReference type="Proteomes" id="UP000317093">
    <property type="component" value="Chromosome"/>
</dbReference>
<dbReference type="InterPro" id="IPR016095">
    <property type="entry name" value="Ribosomal_uL1_3-a/b-sand"/>
</dbReference>
<proteinExistence type="inferred from homology"/>
<keyword evidence="7 10" id="KW-0689">Ribosomal protein</keyword>
<dbReference type="OrthoDB" id="9803740at2"/>
<reference evidence="12 13" key="1">
    <citation type="submission" date="2019-02" db="EMBL/GenBank/DDBJ databases">
        <title>Deep-cultivation of Planctomycetes and their phenomic and genomic characterization uncovers novel biology.</title>
        <authorList>
            <person name="Wiegand S."/>
            <person name="Jogler M."/>
            <person name="Boedeker C."/>
            <person name="Pinto D."/>
            <person name="Vollmers J."/>
            <person name="Rivas-Marin E."/>
            <person name="Kohn T."/>
            <person name="Peeters S.H."/>
            <person name="Heuer A."/>
            <person name="Rast P."/>
            <person name="Oberbeckmann S."/>
            <person name="Bunk B."/>
            <person name="Jeske O."/>
            <person name="Meyerdierks A."/>
            <person name="Storesund J.E."/>
            <person name="Kallscheuer N."/>
            <person name="Luecker S."/>
            <person name="Lage O.M."/>
            <person name="Pohl T."/>
            <person name="Merkel B.J."/>
            <person name="Hornburger P."/>
            <person name="Mueller R.-W."/>
            <person name="Bruemmer F."/>
            <person name="Labrenz M."/>
            <person name="Spormann A.M."/>
            <person name="Op den Camp H."/>
            <person name="Overmann J."/>
            <person name="Amann R."/>
            <person name="Jetten M.S.M."/>
            <person name="Mascher T."/>
            <person name="Medema M.H."/>
            <person name="Devos D.P."/>
            <person name="Kaster A.-K."/>
            <person name="Ovreas L."/>
            <person name="Rohde M."/>
            <person name="Galperin M.Y."/>
            <person name="Jogler C."/>
        </authorList>
    </citation>
    <scope>NUCLEOTIDE SEQUENCE [LARGE SCALE GENOMIC DNA]</scope>
    <source>
        <strain evidence="12 13">Pan216</strain>
    </source>
</reference>
<evidence type="ECO:0000256" key="5">
    <source>
        <dbReference type="ARBA" id="ARBA00022845"/>
    </source>
</evidence>
<dbReference type="InterPro" id="IPR023674">
    <property type="entry name" value="Ribosomal_uL1-like"/>
</dbReference>
<dbReference type="Gene3D" id="3.40.50.790">
    <property type="match status" value="1"/>
</dbReference>
<dbReference type="PIRSF" id="PIRSF002155">
    <property type="entry name" value="Ribosomal_L1"/>
    <property type="match status" value="1"/>
</dbReference>
<dbReference type="PROSITE" id="PS01199">
    <property type="entry name" value="RIBOSOMAL_L1"/>
    <property type="match status" value="1"/>
</dbReference>
<dbReference type="SUPFAM" id="SSF56808">
    <property type="entry name" value="Ribosomal protein L1"/>
    <property type="match status" value="1"/>
</dbReference>
<keyword evidence="4 10" id="KW-0699">rRNA-binding</keyword>
<organism evidence="12 13">
    <name type="scientific">Kolteria novifilia</name>
    <dbReference type="NCBI Taxonomy" id="2527975"/>
    <lineage>
        <taxon>Bacteria</taxon>
        <taxon>Pseudomonadati</taxon>
        <taxon>Planctomycetota</taxon>
        <taxon>Planctomycetia</taxon>
        <taxon>Kolteriales</taxon>
        <taxon>Kolteriaceae</taxon>
        <taxon>Kolteria</taxon>
    </lineage>
</organism>
<dbReference type="FunFam" id="3.40.50.790:FF:000001">
    <property type="entry name" value="50S ribosomal protein L1"/>
    <property type="match status" value="1"/>
</dbReference>
<sequence length="225" mass="24195">MAKHSKRYRKLAELLKKEYHDVDEAIALLKQFATTKFDQSVEAALHLGIDPRQADQIIRGAISLPAGTGKEVRLLVFAKGDNEQAAKDAGADFVGGKDLADKIKGGWLDFDMTLATPDMMGVVGPLGRVLGPRGMMPTPKNGTVTNDIGTAVSEFKAGKIEYRSDASGNVHALVGKLSFSEDKLKQNIETFINHIRSSRPSSVKGIFIQSITLTSTMGPGIAISL</sequence>
<evidence type="ECO:0000256" key="3">
    <source>
        <dbReference type="ARBA" id="ARBA00022555"/>
    </source>
</evidence>
<gene>
    <name evidence="10 12" type="primary">rplA</name>
    <name evidence="12" type="ORF">Pan216_49180</name>
</gene>
<keyword evidence="3 10" id="KW-0820">tRNA-binding</keyword>
<keyword evidence="8 10" id="KW-0687">Ribonucleoprotein</keyword>
<evidence type="ECO:0000256" key="10">
    <source>
        <dbReference type="HAMAP-Rule" id="MF_01318"/>
    </source>
</evidence>
<evidence type="ECO:0000256" key="11">
    <source>
        <dbReference type="RuleBase" id="RU000659"/>
    </source>
</evidence>
<accession>A0A518BAM1</accession>
<dbReference type="CDD" id="cd00403">
    <property type="entry name" value="Ribosomal_L1"/>
    <property type="match status" value="1"/>
</dbReference>
<dbReference type="NCBIfam" id="TIGR01169">
    <property type="entry name" value="rplA_bact"/>
    <property type="match status" value="1"/>
</dbReference>
<comment type="similarity">
    <text evidence="1 10 11">Belongs to the universal ribosomal protein uL1 family.</text>
</comment>